<reference evidence="2 3" key="1">
    <citation type="journal article" date="2024" name="G3 (Bethesda)">
        <title>Genome assembly of Hibiscus sabdariffa L. provides insights into metabolisms of medicinal natural products.</title>
        <authorList>
            <person name="Kim T."/>
        </authorList>
    </citation>
    <scope>NUCLEOTIDE SEQUENCE [LARGE SCALE GENOMIC DNA]</scope>
    <source>
        <strain evidence="2">TK-2024</strain>
        <tissue evidence="2">Old leaves</tissue>
    </source>
</reference>
<dbReference type="PANTHER" id="PTHR33463">
    <property type="entry name" value="NB-ARC DOMAIN-CONTAINING PROTEIN-RELATED"/>
    <property type="match status" value="1"/>
</dbReference>
<dbReference type="EMBL" id="JBBPBN010000020">
    <property type="protein sequence ID" value="KAK9016688.1"/>
    <property type="molecule type" value="Genomic_DNA"/>
</dbReference>
<keyword evidence="1" id="KW-0611">Plant defense</keyword>
<dbReference type="PANTHER" id="PTHR33463:SF187">
    <property type="entry name" value="AND NB-ARC DOMAIN DISEASE RESISTANCE PROTEIN, PUTATIVE-RELATED"/>
    <property type="match status" value="1"/>
</dbReference>
<name>A0ABR2RV75_9ROSI</name>
<dbReference type="SUPFAM" id="SSF52058">
    <property type="entry name" value="L domain-like"/>
    <property type="match status" value="1"/>
</dbReference>
<accession>A0ABR2RV75</accession>
<sequence length="301" mass="34442">MENLVSLEYLNLGYFNTIKEIPNGILSRLCCLCDLIVGKTLISGKEVGELKKLENLEGRFEDWDNLNMYLQGFHGREKPRQCTISVGDFEWDEYSWNEVGKVIGVGGCKIHTYKIMLPPDIEELDIDSCDLHCSEEYPLFSRFSLSSPVSFSALKFLEMCGCRNMKKLFSPNCVPLNLQLEEIIASKVEQEEKGIVTLEFRLPRLWELKLWDLPELKRICSVDALLVCDSLVQISIVNCVKLKRMGLNLPPPAPDSVSILIGPKEWWESVEWDAKPLLEPFVTEFYGIRQQDQTEHSSSVN</sequence>
<organism evidence="2 3">
    <name type="scientific">Hibiscus sabdariffa</name>
    <name type="common">roselle</name>
    <dbReference type="NCBI Taxonomy" id="183260"/>
    <lineage>
        <taxon>Eukaryota</taxon>
        <taxon>Viridiplantae</taxon>
        <taxon>Streptophyta</taxon>
        <taxon>Embryophyta</taxon>
        <taxon>Tracheophyta</taxon>
        <taxon>Spermatophyta</taxon>
        <taxon>Magnoliopsida</taxon>
        <taxon>eudicotyledons</taxon>
        <taxon>Gunneridae</taxon>
        <taxon>Pentapetalae</taxon>
        <taxon>rosids</taxon>
        <taxon>malvids</taxon>
        <taxon>Malvales</taxon>
        <taxon>Malvaceae</taxon>
        <taxon>Malvoideae</taxon>
        <taxon>Hibiscus</taxon>
    </lineage>
</organism>
<comment type="caution">
    <text evidence="2">The sequence shown here is derived from an EMBL/GenBank/DDBJ whole genome shotgun (WGS) entry which is preliminary data.</text>
</comment>
<dbReference type="Proteomes" id="UP001396334">
    <property type="component" value="Unassembled WGS sequence"/>
</dbReference>
<protein>
    <recommendedName>
        <fullName evidence="4">Disease resistance protein</fullName>
    </recommendedName>
</protein>
<dbReference type="InterPro" id="IPR032675">
    <property type="entry name" value="LRR_dom_sf"/>
</dbReference>
<gene>
    <name evidence="2" type="ORF">V6N11_079183</name>
</gene>
<keyword evidence="3" id="KW-1185">Reference proteome</keyword>
<evidence type="ECO:0008006" key="4">
    <source>
        <dbReference type="Google" id="ProtNLM"/>
    </source>
</evidence>
<proteinExistence type="predicted"/>
<evidence type="ECO:0000313" key="3">
    <source>
        <dbReference type="Proteomes" id="UP001396334"/>
    </source>
</evidence>
<evidence type="ECO:0000256" key="1">
    <source>
        <dbReference type="ARBA" id="ARBA00022821"/>
    </source>
</evidence>
<dbReference type="Gene3D" id="3.80.10.10">
    <property type="entry name" value="Ribonuclease Inhibitor"/>
    <property type="match status" value="1"/>
</dbReference>
<evidence type="ECO:0000313" key="2">
    <source>
        <dbReference type="EMBL" id="KAK9016688.1"/>
    </source>
</evidence>
<dbReference type="InterPro" id="IPR050905">
    <property type="entry name" value="Plant_NBS-LRR"/>
</dbReference>